<dbReference type="EMBL" id="UZAJ01041560">
    <property type="protein sequence ID" value="VDP20237.1"/>
    <property type="molecule type" value="Genomic_DNA"/>
</dbReference>
<organism evidence="3">
    <name type="scientific">Onchocerca flexuosa</name>
    <dbReference type="NCBI Taxonomy" id="387005"/>
    <lineage>
        <taxon>Eukaryota</taxon>
        <taxon>Metazoa</taxon>
        <taxon>Ecdysozoa</taxon>
        <taxon>Nematoda</taxon>
        <taxon>Chromadorea</taxon>
        <taxon>Rhabditida</taxon>
        <taxon>Spirurina</taxon>
        <taxon>Spiruromorpha</taxon>
        <taxon>Filarioidea</taxon>
        <taxon>Onchocercidae</taxon>
        <taxon>Onchocerca</taxon>
    </lineage>
</organism>
<accession>A0A183I5Q5</accession>
<dbReference type="InterPro" id="IPR036236">
    <property type="entry name" value="Znf_C2H2_sf"/>
</dbReference>
<reference evidence="3" key="1">
    <citation type="submission" date="2016-06" db="UniProtKB">
        <authorList>
            <consortium name="WormBaseParasite"/>
        </authorList>
    </citation>
    <scope>IDENTIFICATION</scope>
</reference>
<name>A0A183I5Q5_9BILA</name>
<reference evidence="1 2" key="2">
    <citation type="submission" date="2018-11" db="EMBL/GenBank/DDBJ databases">
        <authorList>
            <consortium name="Pathogen Informatics"/>
        </authorList>
    </citation>
    <scope>NUCLEOTIDE SEQUENCE [LARGE SCALE GENOMIC DNA]</scope>
</reference>
<dbReference type="WBParaSite" id="OFLC_0001507801-mRNA-1">
    <property type="protein sequence ID" value="OFLC_0001507801-mRNA-1"/>
    <property type="gene ID" value="OFLC_0001507801"/>
</dbReference>
<dbReference type="SUPFAM" id="SSF57667">
    <property type="entry name" value="beta-beta-alpha zinc fingers"/>
    <property type="match status" value="1"/>
</dbReference>
<dbReference type="Proteomes" id="UP000267606">
    <property type="component" value="Unassembled WGS sequence"/>
</dbReference>
<protein>
    <submittedName>
        <fullName evidence="3">C2H2-type domain-containing protein</fullName>
    </submittedName>
</protein>
<evidence type="ECO:0000313" key="2">
    <source>
        <dbReference type="Proteomes" id="UP000267606"/>
    </source>
</evidence>
<gene>
    <name evidence="1" type="ORF">OFLC_LOCUS15067</name>
</gene>
<dbReference type="AlphaFoldDB" id="A0A183I5Q5"/>
<evidence type="ECO:0000313" key="3">
    <source>
        <dbReference type="WBParaSite" id="OFLC_0001507801-mRNA-1"/>
    </source>
</evidence>
<proteinExistence type="predicted"/>
<evidence type="ECO:0000313" key="1">
    <source>
        <dbReference type="EMBL" id="VDP20237.1"/>
    </source>
</evidence>
<keyword evidence="2" id="KW-1185">Reference proteome</keyword>
<sequence>MRQAIRVSMRAANSQTDICVRETVRMQSARPNIRTIRPSATTRETHVNERSVKCKLCGRELKHRKDLKRHEFCKWT</sequence>